<dbReference type="NCBIfam" id="NF004076">
    <property type="entry name" value="PRK05581.1-4"/>
    <property type="match status" value="1"/>
</dbReference>
<evidence type="ECO:0000256" key="5">
    <source>
        <dbReference type="ARBA" id="ARBA00001954"/>
    </source>
</evidence>
<dbReference type="InterPro" id="IPR026019">
    <property type="entry name" value="Ribul_P_3_epim"/>
</dbReference>
<dbReference type="GO" id="GO:0006098">
    <property type="term" value="P:pentose-phosphate shunt"/>
    <property type="evidence" value="ECO:0007669"/>
    <property type="project" value="InterPro"/>
</dbReference>
<keyword evidence="13 16" id="KW-0413">Isomerase</keyword>
<feature type="binding site" evidence="19">
    <location>
        <position position="71"/>
    </location>
    <ligand>
        <name>substrate</name>
    </ligand>
</feature>
<evidence type="ECO:0000313" key="20">
    <source>
        <dbReference type="Proteomes" id="UP000035681"/>
    </source>
</evidence>
<dbReference type="GO" id="GO:0005975">
    <property type="term" value="P:carbohydrate metabolic process"/>
    <property type="evidence" value="ECO:0007669"/>
    <property type="project" value="InterPro"/>
</dbReference>
<dbReference type="PIRSF" id="PIRSF001461">
    <property type="entry name" value="RPE"/>
    <property type="match status" value="1"/>
</dbReference>
<comment type="cofactor">
    <cofactor evidence="18">
        <name>a divalent metal cation</name>
        <dbReference type="ChEBI" id="CHEBI:60240"/>
    </cofactor>
    <text evidence="18">Binds 1 divalent metal cation per subunit.</text>
</comment>
<feature type="binding site" evidence="18">
    <location>
        <position position="36"/>
    </location>
    <ligand>
        <name>a divalent metal cation</name>
        <dbReference type="ChEBI" id="CHEBI:60240"/>
    </ligand>
</feature>
<evidence type="ECO:0000256" key="4">
    <source>
        <dbReference type="ARBA" id="ARBA00001947"/>
    </source>
</evidence>
<keyword evidence="12 18" id="KW-0464">Manganese</keyword>
<feature type="binding site" evidence="19">
    <location>
        <position position="11"/>
    </location>
    <ligand>
        <name>substrate</name>
    </ligand>
</feature>
<evidence type="ECO:0000256" key="16">
    <source>
        <dbReference type="PIRNR" id="PIRNR001461"/>
    </source>
</evidence>
<dbReference type="HAMAP" id="MF_02227">
    <property type="entry name" value="RPE"/>
    <property type="match status" value="1"/>
</dbReference>
<dbReference type="Gene3D" id="3.20.20.70">
    <property type="entry name" value="Aldolase class I"/>
    <property type="match status" value="1"/>
</dbReference>
<comment type="cofactor">
    <cofactor evidence="5">
        <name>Fe(2+)</name>
        <dbReference type="ChEBI" id="CHEBI:29033"/>
    </cofactor>
</comment>
<feature type="binding site" evidence="18">
    <location>
        <position position="38"/>
    </location>
    <ligand>
        <name>a divalent metal cation</name>
        <dbReference type="ChEBI" id="CHEBI:60240"/>
    </ligand>
</feature>
<dbReference type="PROSITE" id="PS01085">
    <property type="entry name" value="RIBUL_P_3_EPIMER_1"/>
    <property type="match status" value="1"/>
</dbReference>
<evidence type="ECO:0000256" key="18">
    <source>
        <dbReference type="PIRSR" id="PIRSR001461-2"/>
    </source>
</evidence>
<feature type="binding site" evidence="18">
    <location>
        <position position="71"/>
    </location>
    <ligand>
        <name>a divalent metal cation</name>
        <dbReference type="ChEBI" id="CHEBI:60240"/>
    </ligand>
</feature>
<reference evidence="21" key="1">
    <citation type="submission" date="2015-08" db="UniProtKB">
        <authorList>
            <consortium name="WormBaseParasite"/>
        </authorList>
    </citation>
    <scope>IDENTIFICATION</scope>
</reference>
<dbReference type="SUPFAM" id="SSF51366">
    <property type="entry name" value="Ribulose-phoshate binding barrel"/>
    <property type="match status" value="1"/>
</dbReference>
<dbReference type="CDD" id="cd00429">
    <property type="entry name" value="RPE"/>
    <property type="match status" value="1"/>
</dbReference>
<comment type="similarity">
    <text evidence="6 16">Belongs to the ribulose-phosphate 3-epimerase family.</text>
</comment>
<feature type="active site" description="Proton donor" evidence="17">
    <location>
        <position position="179"/>
    </location>
</feature>
<dbReference type="InterPro" id="IPR013785">
    <property type="entry name" value="Aldolase_TIM"/>
</dbReference>
<keyword evidence="18" id="KW-0170">Cobalt</keyword>
<keyword evidence="11" id="KW-0408">Iron</keyword>
<evidence type="ECO:0000256" key="14">
    <source>
        <dbReference type="ARBA" id="ARBA00023277"/>
    </source>
</evidence>
<evidence type="ECO:0000256" key="6">
    <source>
        <dbReference type="ARBA" id="ARBA00009541"/>
    </source>
</evidence>
<comment type="cofactor">
    <cofactor evidence="4">
        <name>Zn(2+)</name>
        <dbReference type="ChEBI" id="CHEBI:29105"/>
    </cofactor>
</comment>
<dbReference type="AlphaFoldDB" id="A0A0K0EDC0"/>
<dbReference type="WBParaSite" id="SSTP_0000748300.1">
    <property type="protein sequence ID" value="SSTP_0000748300.1"/>
    <property type="gene ID" value="SSTP_0000748300"/>
</dbReference>
<comment type="function">
    <text evidence="15">Catalyzes the reversible epimerization of D-ribulose 5-phosphate to D-xylulose 5-phosphate.</text>
</comment>
<evidence type="ECO:0000256" key="10">
    <source>
        <dbReference type="ARBA" id="ARBA00022833"/>
    </source>
</evidence>
<feature type="binding site" evidence="18">
    <location>
        <position position="179"/>
    </location>
    <ligand>
        <name>a divalent metal cation</name>
        <dbReference type="ChEBI" id="CHEBI:60240"/>
    </ligand>
</feature>
<feature type="binding site" evidence="19">
    <location>
        <begin position="201"/>
        <end position="202"/>
    </location>
    <ligand>
        <name>substrate</name>
    </ligand>
</feature>
<dbReference type="STRING" id="6248.A0A0K0EDC0"/>
<feature type="active site" description="Proton acceptor" evidence="17">
    <location>
        <position position="38"/>
    </location>
</feature>
<dbReference type="PANTHER" id="PTHR11749">
    <property type="entry name" value="RIBULOSE-5-PHOSPHATE-3-EPIMERASE"/>
    <property type="match status" value="1"/>
</dbReference>
<dbReference type="GO" id="GO:0046872">
    <property type="term" value="F:metal ion binding"/>
    <property type="evidence" value="ECO:0007669"/>
    <property type="project" value="UniProtKB-KW"/>
</dbReference>
<evidence type="ECO:0000256" key="3">
    <source>
        <dbReference type="ARBA" id="ARBA00001941"/>
    </source>
</evidence>
<dbReference type="InterPro" id="IPR000056">
    <property type="entry name" value="Ribul_P_3_epim-like"/>
</dbReference>
<dbReference type="Pfam" id="PF00834">
    <property type="entry name" value="Ribul_P_3_epim"/>
    <property type="match status" value="1"/>
</dbReference>
<keyword evidence="9 18" id="KW-0479">Metal-binding</keyword>
<evidence type="ECO:0000256" key="1">
    <source>
        <dbReference type="ARBA" id="ARBA00001782"/>
    </source>
</evidence>
<feature type="binding site" evidence="19">
    <location>
        <position position="181"/>
    </location>
    <ligand>
        <name>substrate</name>
    </ligand>
</feature>
<evidence type="ECO:0000256" key="15">
    <source>
        <dbReference type="ARBA" id="ARBA00057323"/>
    </source>
</evidence>
<evidence type="ECO:0000256" key="2">
    <source>
        <dbReference type="ARBA" id="ARBA00001936"/>
    </source>
</evidence>
<evidence type="ECO:0000256" key="17">
    <source>
        <dbReference type="PIRSR" id="PIRSR001461-1"/>
    </source>
</evidence>
<dbReference type="InterPro" id="IPR011060">
    <property type="entry name" value="RibuloseP-bd_barrel"/>
</dbReference>
<dbReference type="WBParaSite" id="TCONS_00006866.p1">
    <property type="protein sequence ID" value="TCONS_00006866.p1"/>
    <property type="gene ID" value="XLOC_004970"/>
</dbReference>
<proteinExistence type="inferred from homology"/>
<dbReference type="FunFam" id="3.20.20.70:FF:000191">
    <property type="entry name" value="ribulose-phosphate 3-epimerase isoform X2"/>
    <property type="match status" value="1"/>
</dbReference>
<feature type="binding site" evidence="19">
    <location>
        <begin position="150"/>
        <end position="153"/>
    </location>
    <ligand>
        <name>substrate</name>
    </ligand>
</feature>
<sequence length="228" mass="24891">MSSLRPIISPSILNSNLANLAAECKKLLTAGADYLHLDVMDGHFVPNLSFGHPIVESLRSSLGSGPFFDVHLMVSNPDFWVEPMAKAGANLFTFHLEAVKDEKAINNLIEKIKSFGMNCGMAIKPKTSVDLLLPFCDKLDLVLIMTVEPGFGGQKFMSDMMSKVKIVRKNFPNINIEVDGGVSEDNVNICSESGANVIVSGTGIIKAQSQEETIKKMKNIVSNSLRKY</sequence>
<dbReference type="Proteomes" id="UP000035681">
    <property type="component" value="Unplaced"/>
</dbReference>
<keyword evidence="14 16" id="KW-0119">Carbohydrate metabolism</keyword>
<dbReference type="GO" id="GO:0004750">
    <property type="term" value="F:D-ribulose-phosphate 3-epimerase activity"/>
    <property type="evidence" value="ECO:0007669"/>
    <property type="project" value="UniProtKB-EC"/>
</dbReference>
<evidence type="ECO:0000256" key="12">
    <source>
        <dbReference type="ARBA" id="ARBA00023211"/>
    </source>
</evidence>
<evidence type="ECO:0000256" key="9">
    <source>
        <dbReference type="ARBA" id="ARBA00022723"/>
    </source>
</evidence>
<evidence type="ECO:0000313" key="21">
    <source>
        <dbReference type="WBParaSite" id="SSTP_0000748300.1"/>
    </source>
</evidence>
<keyword evidence="10 18" id="KW-0862">Zinc</keyword>
<comment type="cofactor">
    <cofactor evidence="3">
        <name>Co(2+)</name>
        <dbReference type="ChEBI" id="CHEBI:48828"/>
    </cofactor>
</comment>
<dbReference type="NCBIfam" id="TIGR01163">
    <property type="entry name" value="rpe"/>
    <property type="match status" value="1"/>
</dbReference>
<dbReference type="EC" id="5.1.3.1" evidence="8 16"/>
<evidence type="ECO:0000256" key="13">
    <source>
        <dbReference type="ARBA" id="ARBA00023235"/>
    </source>
</evidence>
<dbReference type="PROSITE" id="PS01086">
    <property type="entry name" value="RIBUL_P_3_EPIMER_2"/>
    <property type="match status" value="1"/>
</dbReference>
<keyword evidence="20" id="KW-1185">Reference proteome</keyword>
<comment type="catalytic activity">
    <reaction evidence="1 16">
        <text>D-ribulose 5-phosphate = D-xylulose 5-phosphate</text>
        <dbReference type="Rhea" id="RHEA:13677"/>
        <dbReference type="ChEBI" id="CHEBI:57737"/>
        <dbReference type="ChEBI" id="CHEBI:58121"/>
        <dbReference type="EC" id="5.1.3.1"/>
    </reaction>
</comment>
<comment type="cofactor">
    <cofactor evidence="2">
        <name>Mn(2+)</name>
        <dbReference type="ChEBI" id="CHEBI:29035"/>
    </cofactor>
</comment>
<name>A0A0K0EDC0_STRER</name>
<accession>A0A0K0EDC0</accession>
<protein>
    <recommendedName>
        <fullName evidence="8 16">Ribulose-phosphate 3-epimerase</fullName>
        <ecNumber evidence="8 16">5.1.3.1</ecNumber>
    </recommendedName>
</protein>
<comment type="subunit">
    <text evidence="7">Homodimer.</text>
</comment>
<organism evidence="21">
    <name type="scientific">Strongyloides stercoralis</name>
    <name type="common">Threadworm</name>
    <dbReference type="NCBI Taxonomy" id="6248"/>
    <lineage>
        <taxon>Eukaryota</taxon>
        <taxon>Metazoa</taxon>
        <taxon>Ecdysozoa</taxon>
        <taxon>Nematoda</taxon>
        <taxon>Chromadorea</taxon>
        <taxon>Rhabditida</taxon>
        <taxon>Tylenchina</taxon>
        <taxon>Panagrolaimomorpha</taxon>
        <taxon>Strongyloidoidea</taxon>
        <taxon>Strongyloididae</taxon>
        <taxon>Strongyloides</taxon>
    </lineage>
</organism>
<evidence type="ECO:0000256" key="7">
    <source>
        <dbReference type="ARBA" id="ARBA00011738"/>
    </source>
</evidence>
<evidence type="ECO:0000256" key="19">
    <source>
        <dbReference type="PIRSR" id="PIRSR001461-3"/>
    </source>
</evidence>
<evidence type="ECO:0000256" key="8">
    <source>
        <dbReference type="ARBA" id="ARBA00013188"/>
    </source>
</evidence>
<evidence type="ECO:0000256" key="11">
    <source>
        <dbReference type="ARBA" id="ARBA00023004"/>
    </source>
</evidence>